<organism evidence="1 2">
    <name type="scientific">Polarella glacialis</name>
    <name type="common">Dinoflagellate</name>
    <dbReference type="NCBI Taxonomy" id="89957"/>
    <lineage>
        <taxon>Eukaryota</taxon>
        <taxon>Sar</taxon>
        <taxon>Alveolata</taxon>
        <taxon>Dinophyceae</taxon>
        <taxon>Suessiales</taxon>
        <taxon>Suessiaceae</taxon>
        <taxon>Polarella</taxon>
    </lineage>
</organism>
<gene>
    <name evidence="1" type="ORF">PGLA2088_LOCUS18293</name>
</gene>
<dbReference type="Proteomes" id="UP000626109">
    <property type="component" value="Unassembled WGS sequence"/>
</dbReference>
<name>A0A813JAQ8_POLGL</name>
<sequence length="145" mass="16249">MGFVNQQENQQFYRKHEGEFVTYVWPADRRYSTKACGVIIAFRRKLIPTTAVTEVHSPPAHLAGRGGAVRVKLRSAGDFLITDMYMAPVSAPNALELNRQLWSWHEQLLATLPARCLPITLLDANARLGSQVLALPDERGHKALQ</sequence>
<reference evidence="1" key="1">
    <citation type="submission" date="2021-02" db="EMBL/GenBank/DDBJ databases">
        <authorList>
            <person name="Dougan E. K."/>
            <person name="Rhodes N."/>
            <person name="Thang M."/>
            <person name="Chan C."/>
        </authorList>
    </citation>
    <scope>NUCLEOTIDE SEQUENCE</scope>
</reference>
<protein>
    <submittedName>
        <fullName evidence="1">Uncharacterized protein</fullName>
    </submittedName>
</protein>
<accession>A0A813JAQ8</accession>
<evidence type="ECO:0000313" key="1">
    <source>
        <dbReference type="EMBL" id="CAE8672928.1"/>
    </source>
</evidence>
<dbReference type="AlphaFoldDB" id="A0A813JAQ8"/>
<comment type="caution">
    <text evidence="1">The sequence shown here is derived from an EMBL/GenBank/DDBJ whole genome shotgun (WGS) entry which is preliminary data.</text>
</comment>
<dbReference type="EMBL" id="CAJNNW010024515">
    <property type="protein sequence ID" value="CAE8672928.1"/>
    <property type="molecule type" value="Genomic_DNA"/>
</dbReference>
<proteinExistence type="predicted"/>
<evidence type="ECO:0000313" key="2">
    <source>
        <dbReference type="Proteomes" id="UP000626109"/>
    </source>
</evidence>